<dbReference type="PANTHER" id="PTHR28019:SF2">
    <property type="entry name" value="CELL MEMBRANE PROTEIN YLR413W-RELATED"/>
    <property type="match status" value="1"/>
</dbReference>
<gene>
    <name evidence="2" type="ORF">B5807_03834</name>
</gene>
<keyword evidence="1" id="KW-1133">Transmembrane helix</keyword>
<evidence type="ECO:0000313" key="2">
    <source>
        <dbReference type="EMBL" id="OSS51671.1"/>
    </source>
</evidence>
<dbReference type="EMBL" id="KZ107840">
    <property type="protein sequence ID" value="OSS51671.1"/>
    <property type="molecule type" value="Genomic_DNA"/>
</dbReference>
<feature type="transmembrane region" description="Helical" evidence="1">
    <location>
        <begin position="186"/>
        <end position="216"/>
    </location>
</feature>
<feature type="transmembrane region" description="Helical" evidence="1">
    <location>
        <begin position="228"/>
        <end position="254"/>
    </location>
</feature>
<evidence type="ECO:0000313" key="3">
    <source>
        <dbReference type="Proteomes" id="UP000193240"/>
    </source>
</evidence>
<dbReference type="GO" id="GO:0031505">
    <property type="term" value="P:fungal-type cell wall organization"/>
    <property type="evidence" value="ECO:0007669"/>
    <property type="project" value="TreeGrafter"/>
</dbReference>
<proteinExistence type="predicted"/>
<dbReference type="InParanoid" id="A0A1Y2M6I4"/>
<dbReference type="AlphaFoldDB" id="A0A1Y2M6I4"/>
<sequence length="297" mass="32969">MSLHFEVNTSAVRQNRAIEAAAPVPPSITQGSINYLHPTSTSVLAGKISDTLSNSSIDLTNELILQDEYYVYLQKVCSGGLAASDRRNMSKIPVEDCRGWREIRKDVIDLSRGLISSIVAGQTRGTVPMLTELASSTENLLDSLNRMLRAILAFLIIALIGSILSAISIVPAAYFPHSRLLIYFNILWPGLATVCAFVAATLLSAVFVLTGIMANFSNTVGIRIEQGWTVLLFLWLSYVFASLSLLYWVVVWFVETRTSSFVKRHRNEDEVGHWGGICKEVWHDINGRRRVPVQAVR</sequence>
<dbReference type="InterPro" id="IPR052413">
    <property type="entry name" value="SUR7_domain"/>
</dbReference>
<keyword evidence="1" id="KW-0472">Membrane</keyword>
<dbReference type="Pfam" id="PF06687">
    <property type="entry name" value="SUR7"/>
    <property type="match status" value="1"/>
</dbReference>
<feature type="transmembrane region" description="Helical" evidence="1">
    <location>
        <begin position="150"/>
        <end position="174"/>
    </location>
</feature>
<dbReference type="GO" id="GO:0005886">
    <property type="term" value="C:plasma membrane"/>
    <property type="evidence" value="ECO:0007669"/>
    <property type="project" value="InterPro"/>
</dbReference>
<dbReference type="PANTHER" id="PTHR28019">
    <property type="entry name" value="CELL MEMBRANE PROTEIN YLR413W-RELATED"/>
    <property type="match status" value="1"/>
</dbReference>
<name>A0A1Y2M6I4_EPING</name>
<reference evidence="2 3" key="1">
    <citation type="journal article" date="2017" name="Genome Announc.">
        <title>Genome sequence of the saprophytic ascomycete Epicoccum nigrum ICMP 19927 strain isolated from New Zealand.</title>
        <authorList>
            <person name="Fokin M."/>
            <person name="Fleetwood D."/>
            <person name="Weir B.S."/>
            <person name="Villas-Boas S.G."/>
        </authorList>
    </citation>
    <scope>NUCLEOTIDE SEQUENCE [LARGE SCALE GENOMIC DNA]</scope>
    <source>
        <strain evidence="2 3">ICMP 19927</strain>
    </source>
</reference>
<organism evidence="2 3">
    <name type="scientific">Epicoccum nigrum</name>
    <name type="common">Soil fungus</name>
    <name type="synonym">Epicoccum purpurascens</name>
    <dbReference type="NCBI Taxonomy" id="105696"/>
    <lineage>
        <taxon>Eukaryota</taxon>
        <taxon>Fungi</taxon>
        <taxon>Dikarya</taxon>
        <taxon>Ascomycota</taxon>
        <taxon>Pezizomycotina</taxon>
        <taxon>Dothideomycetes</taxon>
        <taxon>Pleosporomycetidae</taxon>
        <taxon>Pleosporales</taxon>
        <taxon>Pleosporineae</taxon>
        <taxon>Didymellaceae</taxon>
        <taxon>Epicoccum</taxon>
    </lineage>
</organism>
<protein>
    <submittedName>
        <fullName evidence="2">Uncharacterized protein</fullName>
    </submittedName>
</protein>
<dbReference type="GO" id="GO:0051285">
    <property type="term" value="C:cell cortex of cell tip"/>
    <property type="evidence" value="ECO:0007669"/>
    <property type="project" value="TreeGrafter"/>
</dbReference>
<dbReference type="Proteomes" id="UP000193240">
    <property type="component" value="Unassembled WGS sequence"/>
</dbReference>
<keyword evidence="3" id="KW-1185">Reference proteome</keyword>
<dbReference type="InterPro" id="IPR009571">
    <property type="entry name" value="SUR7/Rim9-like_fungi"/>
</dbReference>
<evidence type="ECO:0000256" key="1">
    <source>
        <dbReference type="SAM" id="Phobius"/>
    </source>
</evidence>
<accession>A0A1Y2M6I4</accession>
<keyword evidence="1" id="KW-0812">Transmembrane</keyword>